<dbReference type="Proteomes" id="UP000321249">
    <property type="component" value="Unassembled WGS sequence"/>
</dbReference>
<dbReference type="InterPro" id="IPR019819">
    <property type="entry name" value="Carboxylesterase_B_CS"/>
</dbReference>
<evidence type="ECO:0000313" key="5">
    <source>
        <dbReference type="EMBL" id="TXC62376.1"/>
    </source>
</evidence>
<feature type="domain" description="Carboxylesterase type B" evidence="4">
    <location>
        <begin position="27"/>
        <end position="503"/>
    </location>
</feature>
<comment type="caution">
    <text evidence="5">The sequence shown here is derived from an EMBL/GenBank/DDBJ whole genome shotgun (WGS) entry which is preliminary data.</text>
</comment>
<dbReference type="PANTHER" id="PTHR11559">
    <property type="entry name" value="CARBOXYLESTERASE"/>
    <property type="match status" value="1"/>
</dbReference>
<dbReference type="GO" id="GO:0016787">
    <property type="term" value="F:hydrolase activity"/>
    <property type="evidence" value="ECO:0007669"/>
    <property type="project" value="UniProtKB-KW"/>
</dbReference>
<dbReference type="Gene3D" id="3.40.50.1820">
    <property type="entry name" value="alpha/beta hydrolase"/>
    <property type="match status" value="1"/>
</dbReference>
<dbReference type="EMBL" id="VOQQ01000001">
    <property type="protein sequence ID" value="TXC62376.1"/>
    <property type="molecule type" value="Genomic_DNA"/>
</dbReference>
<keyword evidence="3" id="KW-0732">Signal</keyword>
<accession>A0A5C6TQ70</accession>
<dbReference type="RefSeq" id="WP_147041764.1">
    <property type="nucleotide sequence ID" value="NZ_BAABIR010000001.1"/>
</dbReference>
<feature type="chain" id="PRO_5023014845" description="Carboxylic ester hydrolase" evidence="3">
    <location>
        <begin position="25"/>
        <end position="552"/>
    </location>
</feature>
<gene>
    <name evidence="5" type="ORF">FRZ32_01110</name>
</gene>
<dbReference type="InterPro" id="IPR002018">
    <property type="entry name" value="CarbesteraseB"/>
</dbReference>
<reference evidence="5 6" key="1">
    <citation type="journal article" date="2015" name="J. Microbiol.">
        <title>Sphingosinicella ginsenosidimutans sp. nov., with ginsenoside converting activity.</title>
        <authorList>
            <person name="Kim J.K."/>
            <person name="Kang M.S."/>
            <person name="Park S.C."/>
            <person name="Kim K.M."/>
            <person name="Choi K."/>
            <person name="Yoon M.H."/>
            <person name="Im W.T."/>
        </authorList>
    </citation>
    <scope>NUCLEOTIDE SEQUENCE [LARGE SCALE GENOMIC DNA]</scope>
    <source>
        <strain evidence="5 6">BS-11</strain>
    </source>
</reference>
<comment type="similarity">
    <text evidence="1 3">Belongs to the type-B carboxylesterase/lipase family.</text>
</comment>
<dbReference type="OrthoDB" id="9775851at2"/>
<keyword evidence="6" id="KW-1185">Reference proteome</keyword>
<proteinExistence type="inferred from homology"/>
<evidence type="ECO:0000256" key="2">
    <source>
        <dbReference type="ARBA" id="ARBA00022801"/>
    </source>
</evidence>
<keyword evidence="2 3" id="KW-0378">Hydrolase</keyword>
<dbReference type="EC" id="3.1.1.-" evidence="3"/>
<dbReference type="AlphaFoldDB" id="A0A5C6TQ70"/>
<dbReference type="SUPFAM" id="SSF53474">
    <property type="entry name" value="alpha/beta-Hydrolases"/>
    <property type="match status" value="1"/>
</dbReference>
<name>A0A5C6TQ70_9SPHN</name>
<sequence length="552" mass="58962">MIRRLIAVGSAAGMLAGAPAPAAAQQPPVVDAPAGTLAGEAQGDLRVFRGIPYALPPVGERRWRPPAPMPRWQGTRAATAFGPACIQPPQGSLHTIYSVDTPLPQSEDCLTLNIWTPAHAEHAPVIVWIHGGALWTGSSRETMYDGARLAERGVIVVSINYRLGVLGYLAHPGLSRESPDHVSGNYGLLDQIAALRWVRDNIGAFGGDASNVTIAGESAGALSVLYLMVAPDARGLFSKAISESGYMISMPALKRGVHGWPAAEEAGALLGAAVQAPDIAALRRMDAATLNAAASAAHFAPFAAVDGHVLPEQMVDAFNAGRQANVPVLIGFNAGEIRSLRVLAPAQPPASAADYEAQIRRTYGDLADAFLRLYPSSDMMESILATTRDQLYGWTSEKVARAQTALGVPSYLYLFDHAYPAADQAGLHAFHASELPFVFGTFDGTPPYWPNPPRTAGETALSDAMIGYWTSFARDGRPRAANAPDWAPYGTERAYMHFTDTPHLSANLMPGMYELNEEVVCRRNAAGGIGWNWNVGLWSPRNPPATEACRQR</sequence>
<organism evidence="5 6">
    <name type="scientific">Allosphingosinicella ginsenosidimutans</name>
    <dbReference type="NCBI Taxonomy" id="1176539"/>
    <lineage>
        <taxon>Bacteria</taxon>
        <taxon>Pseudomonadati</taxon>
        <taxon>Pseudomonadota</taxon>
        <taxon>Alphaproteobacteria</taxon>
        <taxon>Sphingomonadales</taxon>
        <taxon>Sphingomonadaceae</taxon>
        <taxon>Allosphingosinicella</taxon>
    </lineage>
</organism>
<evidence type="ECO:0000259" key="4">
    <source>
        <dbReference type="Pfam" id="PF00135"/>
    </source>
</evidence>
<dbReference type="InterPro" id="IPR019826">
    <property type="entry name" value="Carboxylesterase_B_AS"/>
</dbReference>
<dbReference type="PROSITE" id="PS00941">
    <property type="entry name" value="CARBOXYLESTERASE_B_2"/>
    <property type="match status" value="1"/>
</dbReference>
<evidence type="ECO:0000256" key="3">
    <source>
        <dbReference type="RuleBase" id="RU361235"/>
    </source>
</evidence>
<dbReference type="InterPro" id="IPR050309">
    <property type="entry name" value="Type-B_Carboxylest/Lipase"/>
</dbReference>
<protein>
    <recommendedName>
        <fullName evidence="3">Carboxylic ester hydrolase</fullName>
        <ecNumber evidence="3">3.1.1.-</ecNumber>
    </recommendedName>
</protein>
<dbReference type="InterPro" id="IPR029058">
    <property type="entry name" value="AB_hydrolase_fold"/>
</dbReference>
<dbReference type="PROSITE" id="PS00122">
    <property type="entry name" value="CARBOXYLESTERASE_B_1"/>
    <property type="match status" value="1"/>
</dbReference>
<feature type="signal peptide" evidence="3">
    <location>
        <begin position="1"/>
        <end position="24"/>
    </location>
</feature>
<evidence type="ECO:0000256" key="1">
    <source>
        <dbReference type="ARBA" id="ARBA00005964"/>
    </source>
</evidence>
<dbReference type="Pfam" id="PF00135">
    <property type="entry name" value="COesterase"/>
    <property type="match status" value="1"/>
</dbReference>
<evidence type="ECO:0000313" key="6">
    <source>
        <dbReference type="Proteomes" id="UP000321249"/>
    </source>
</evidence>